<dbReference type="Proteomes" id="UP000256999">
    <property type="component" value="Unassembled WGS sequence"/>
</dbReference>
<sequence>MLSIVKFQLHHQHKQLTVALSSETGNQALTESWQFSYEFLRVLESSQAISAFAANASSNPKGKAPALATHKKDVVLTRIEAVGKHGYRLLFDDSYQVIYSEAQLALFHQQADHLWQGYLQQLSNSGHSRDAMIDIKQL</sequence>
<dbReference type="EMBL" id="QUOV01000001">
    <property type="protein sequence ID" value="REL34068.1"/>
    <property type="molecule type" value="Genomic_DNA"/>
</dbReference>
<gene>
    <name evidence="1" type="ORF">DXX92_01150</name>
</gene>
<name>A0A3E0UAP7_9GAMM</name>
<dbReference type="RefSeq" id="WP_115998749.1">
    <property type="nucleotide sequence ID" value="NZ_QUOV01000001.1"/>
</dbReference>
<evidence type="ECO:0000313" key="1">
    <source>
        <dbReference type="EMBL" id="REL34068.1"/>
    </source>
</evidence>
<reference evidence="1 2" key="1">
    <citation type="submission" date="2018-08" db="EMBL/GenBank/DDBJ databases">
        <title>Thalassotalea euphylliae genome.</title>
        <authorList>
            <person name="Summers S."/>
            <person name="Rice S.A."/>
            <person name="Freckelton M.L."/>
            <person name="Nedved B.T."/>
            <person name="Hadfield M.G."/>
        </authorList>
    </citation>
    <scope>NUCLEOTIDE SEQUENCE [LARGE SCALE GENOMIC DNA]</scope>
    <source>
        <strain evidence="1 2">H2</strain>
    </source>
</reference>
<protein>
    <submittedName>
        <fullName evidence="1">DUF971 domain-containing protein</fullName>
    </submittedName>
</protein>
<organism evidence="1 2">
    <name type="scientific">Thalassotalea euphylliae</name>
    <dbReference type="NCBI Taxonomy" id="1655234"/>
    <lineage>
        <taxon>Bacteria</taxon>
        <taxon>Pseudomonadati</taxon>
        <taxon>Pseudomonadota</taxon>
        <taxon>Gammaproteobacteria</taxon>
        <taxon>Alteromonadales</taxon>
        <taxon>Colwelliaceae</taxon>
        <taxon>Thalassotalea</taxon>
    </lineage>
</organism>
<dbReference type="AlphaFoldDB" id="A0A3E0UAP7"/>
<comment type="caution">
    <text evidence="1">The sequence shown here is derived from an EMBL/GenBank/DDBJ whole genome shotgun (WGS) entry which is preliminary data.</text>
</comment>
<dbReference type="OrthoDB" id="9794178at2"/>
<evidence type="ECO:0000313" key="2">
    <source>
        <dbReference type="Proteomes" id="UP000256999"/>
    </source>
</evidence>
<proteinExistence type="predicted"/>
<accession>A0A3E0UAP7</accession>